<keyword evidence="4" id="KW-0720">Serine protease</keyword>
<reference evidence="8" key="1">
    <citation type="submission" date="2023-05" db="EMBL/GenBank/DDBJ databases">
        <title>Comparative genomics of Bacillaceae isolates and their secondary metabolite potential.</title>
        <authorList>
            <person name="Song L."/>
            <person name="Nielsen L.J."/>
            <person name="Mohite O."/>
            <person name="Xu X."/>
            <person name="Weber T."/>
            <person name="Kovacs A.T."/>
        </authorList>
    </citation>
    <scope>NUCLEOTIDE SEQUENCE</scope>
    <source>
        <strain evidence="8">LN15</strain>
    </source>
</reference>
<evidence type="ECO:0000259" key="7">
    <source>
        <dbReference type="Pfam" id="PF03272"/>
    </source>
</evidence>
<keyword evidence="3" id="KW-0378">Hydrolase</keyword>
<dbReference type="Pfam" id="PF00082">
    <property type="entry name" value="Peptidase_S8"/>
    <property type="match status" value="1"/>
</dbReference>
<dbReference type="PANTHER" id="PTHR43806">
    <property type="entry name" value="PEPTIDASE S8"/>
    <property type="match status" value="1"/>
</dbReference>
<protein>
    <submittedName>
        <fullName evidence="8">Mucin/carbohydrate-binding domain-containing protein</fullName>
    </submittedName>
</protein>
<proteinExistence type="inferred from homology"/>
<sequence length="913" mass="101907">MKIFKGFLISSIAMTTFVGTDLILQNDRIHNKVYAESYNVTYKEIDSNKRDSQEEQLIVKFKNEIDLPYEDGIEKRIKNGNYDNDLKKLLSENTELTLNRLFSSVNPIEIEKLSLHSKSFANQSANNLLNYYIVQAPNNIEIELLLKKFETSPLVEEAYIQEKQILTPPEIQQLPDLSVNPYDDPRFKNQGYLEAAPKGINASHAWSIKGGDGKGTTFVDMEYGWLLNHEDLVNKNIKLMSGQNISQHRAHGTSVLGIVSSEDNQIGNIGIAPRANVKVISQIRDNGIYNTADAILSAVHNLQAGDILLLEAQASYDGYGEKYLPVEVHPDIFDAIRVGTDKGIIIIEAGANGSNDLDNFKDRNGKKILNRNSPDFKDSGAIMVGAGSSTVPHKRLWFSNYGSRLDVYGWGENVDTTSANPSQNTTNLYTSTFSGTSSASPIIAGAATSIQGIAKEHRGSPYTPAELRNILSNPNTGTKSQDPWNDRIGVLPDLKSILDNLGFNSDIPNFSNILEGKQFAWSLKGISDFEFAKINFNKSTEEMQVDLKAGVPHHYFNETYASIKVQNATGKVVYKKDIYGNKQQNAESQKVPVKVGDYIELTHLEGVHRATFTNVDNSKQESFGKKAMYEVTKEGLKKVEKMPEATILDGNQFAWSLKGISDFEFAKINFNKSTEEMQVDLKTGVPHHYFNETYASIKVQNASGKVVYKKDIYGNKQQNAELQKVPVKVGDCIELTHLEGVHRATFTNVDNSKQESFGKKAMYEVTKEGLKKVEKMPEATVLDGNQFGWSLKGYSDREIAKVDYNRATEKMQVNLEAGVPHSYFNNTYASIKVQNSSGSVVYNKEIVGNRQQTAESQAVPVKLGDYIEFTHIEGEAVKEKTRATLINLENNKQEYIGKKRTYQVTSTGLNKID</sequence>
<evidence type="ECO:0000256" key="3">
    <source>
        <dbReference type="ARBA" id="ARBA00022801"/>
    </source>
</evidence>
<dbReference type="InterPro" id="IPR000209">
    <property type="entry name" value="Peptidase_S8/S53_dom"/>
</dbReference>
<evidence type="ECO:0000256" key="4">
    <source>
        <dbReference type="ARBA" id="ARBA00022825"/>
    </source>
</evidence>
<dbReference type="InterPro" id="IPR050131">
    <property type="entry name" value="Peptidase_S8_subtilisin-like"/>
</dbReference>
<dbReference type="EMBL" id="CP126099">
    <property type="protein sequence ID" value="WHY31507.1"/>
    <property type="molecule type" value="Genomic_DNA"/>
</dbReference>
<dbReference type="PROSITE" id="PS00138">
    <property type="entry name" value="SUBTILASE_SER"/>
    <property type="match status" value="1"/>
</dbReference>
<keyword evidence="2" id="KW-0645">Protease</keyword>
<evidence type="ECO:0000313" key="8">
    <source>
        <dbReference type="EMBL" id="WHY31507.1"/>
    </source>
</evidence>
<evidence type="ECO:0000256" key="1">
    <source>
        <dbReference type="ARBA" id="ARBA00011073"/>
    </source>
</evidence>
<dbReference type="InterPro" id="IPR034073">
    <property type="entry name" value="Subtilisin_DY-like_dom"/>
</dbReference>
<dbReference type="RefSeq" id="WP_283885920.1">
    <property type="nucleotide sequence ID" value="NZ_CP126099.1"/>
</dbReference>
<organism evidence="8 9">
    <name type="scientific">Bacillus wiedmannii</name>
    <dbReference type="NCBI Taxonomy" id="1890302"/>
    <lineage>
        <taxon>Bacteria</taxon>
        <taxon>Bacillati</taxon>
        <taxon>Bacillota</taxon>
        <taxon>Bacilli</taxon>
        <taxon>Bacillales</taxon>
        <taxon>Bacillaceae</taxon>
        <taxon>Bacillus</taxon>
        <taxon>Bacillus cereus group</taxon>
    </lineage>
</organism>
<feature type="domain" description="Peptidase S8/S53" evidence="6">
    <location>
        <begin position="233"/>
        <end position="475"/>
    </location>
</feature>
<evidence type="ECO:0000259" key="6">
    <source>
        <dbReference type="Pfam" id="PF00082"/>
    </source>
</evidence>
<dbReference type="SUPFAM" id="SSF52743">
    <property type="entry name" value="Subtilisin-like"/>
    <property type="match status" value="1"/>
</dbReference>
<dbReference type="Proteomes" id="UP001178303">
    <property type="component" value="Chromosome"/>
</dbReference>
<dbReference type="GO" id="GO:0006508">
    <property type="term" value="P:proteolysis"/>
    <property type="evidence" value="ECO:0007669"/>
    <property type="project" value="UniProtKB-KW"/>
</dbReference>
<feature type="domain" description="Putative mucin/carbohydrate-binding" evidence="7">
    <location>
        <begin position="657"/>
        <end position="770"/>
    </location>
</feature>
<evidence type="ECO:0000313" key="9">
    <source>
        <dbReference type="Proteomes" id="UP001178303"/>
    </source>
</evidence>
<evidence type="ECO:0000256" key="2">
    <source>
        <dbReference type="ARBA" id="ARBA00022670"/>
    </source>
</evidence>
<dbReference type="InterPro" id="IPR015500">
    <property type="entry name" value="Peptidase_S8_subtilisin-rel"/>
</dbReference>
<dbReference type="InterPro" id="IPR023828">
    <property type="entry name" value="Peptidase_S8_Ser-AS"/>
</dbReference>
<dbReference type="Gene3D" id="3.40.50.200">
    <property type="entry name" value="Peptidase S8/S53 domain"/>
    <property type="match status" value="1"/>
</dbReference>
<gene>
    <name evidence="8" type="ORF">QNH45_12275</name>
</gene>
<dbReference type="PRINTS" id="PR00723">
    <property type="entry name" value="SUBTILISIN"/>
</dbReference>
<dbReference type="GO" id="GO:0004252">
    <property type="term" value="F:serine-type endopeptidase activity"/>
    <property type="evidence" value="ECO:0007669"/>
    <property type="project" value="InterPro"/>
</dbReference>
<feature type="domain" description="Putative mucin/carbohydrate-binding" evidence="7">
    <location>
        <begin position="523"/>
        <end position="636"/>
    </location>
</feature>
<dbReference type="InterPro" id="IPR004954">
    <property type="entry name" value="Mucin-bd"/>
</dbReference>
<dbReference type="InterPro" id="IPR036852">
    <property type="entry name" value="Peptidase_S8/S53_dom_sf"/>
</dbReference>
<dbReference type="PANTHER" id="PTHR43806:SF11">
    <property type="entry name" value="CEREVISIN-RELATED"/>
    <property type="match status" value="1"/>
</dbReference>
<comment type="caution">
    <text evidence="5">Lacks conserved residue(s) required for the propagation of feature annotation.</text>
</comment>
<name>A0AA95LYK2_9BACI</name>
<dbReference type="PROSITE" id="PS51892">
    <property type="entry name" value="SUBTILASE"/>
    <property type="match status" value="1"/>
</dbReference>
<accession>A0AA95LYK2</accession>
<comment type="similarity">
    <text evidence="1 5">Belongs to the peptidase S8 family.</text>
</comment>
<evidence type="ECO:0000256" key="5">
    <source>
        <dbReference type="PROSITE-ProRule" id="PRU01240"/>
    </source>
</evidence>
<feature type="domain" description="Putative mucin/carbohydrate-binding" evidence="7">
    <location>
        <begin position="791"/>
        <end position="909"/>
    </location>
</feature>
<dbReference type="Pfam" id="PF03272">
    <property type="entry name" value="Mucin_bdg"/>
    <property type="match status" value="3"/>
</dbReference>
<dbReference type="CDD" id="cd04843">
    <property type="entry name" value="Peptidases_S8_11"/>
    <property type="match status" value="1"/>
</dbReference>
<dbReference type="AlphaFoldDB" id="A0AA95LYK2"/>